<proteinExistence type="predicted"/>
<name>A0A9W8GEI0_9FUNG</name>
<dbReference type="Proteomes" id="UP001151516">
    <property type="component" value="Unassembled WGS sequence"/>
</dbReference>
<evidence type="ECO:0000313" key="3">
    <source>
        <dbReference type="EMBL" id="KAJ2686420.1"/>
    </source>
</evidence>
<accession>A0A9W8GEI0</accession>
<reference evidence="3" key="1">
    <citation type="submission" date="2022-07" db="EMBL/GenBank/DDBJ databases">
        <title>Phylogenomic reconstructions and comparative analyses of Kickxellomycotina fungi.</title>
        <authorList>
            <person name="Reynolds N.K."/>
            <person name="Stajich J.E."/>
            <person name="Barry K."/>
            <person name="Grigoriev I.V."/>
            <person name="Crous P."/>
            <person name="Smith M.E."/>
        </authorList>
    </citation>
    <scope>NUCLEOTIDE SEQUENCE</scope>
    <source>
        <strain evidence="3">CBS 109367</strain>
    </source>
</reference>
<feature type="compositionally biased region" description="Low complexity" evidence="1">
    <location>
        <begin position="156"/>
        <end position="176"/>
    </location>
</feature>
<protein>
    <submittedName>
        <fullName evidence="3">Uncharacterized protein</fullName>
    </submittedName>
</protein>
<feature type="compositionally biased region" description="Acidic residues" evidence="1">
    <location>
        <begin position="205"/>
        <end position="218"/>
    </location>
</feature>
<keyword evidence="2" id="KW-0732">Signal</keyword>
<gene>
    <name evidence="3" type="ORF">IWW39_003643</name>
</gene>
<evidence type="ECO:0000256" key="2">
    <source>
        <dbReference type="SAM" id="SignalP"/>
    </source>
</evidence>
<comment type="caution">
    <text evidence="3">The sequence shown here is derived from an EMBL/GenBank/DDBJ whole genome shotgun (WGS) entry which is preliminary data.</text>
</comment>
<evidence type="ECO:0000313" key="4">
    <source>
        <dbReference type="Proteomes" id="UP001151516"/>
    </source>
</evidence>
<feature type="signal peptide" evidence="2">
    <location>
        <begin position="1"/>
        <end position="18"/>
    </location>
</feature>
<dbReference type="AlphaFoldDB" id="A0A9W8GEI0"/>
<sequence length="251" mass="26101">MLFRSLFALAAGAAAVAALGQLPPDIGYLLNQVATLMKDTPYDSQVSQAAQLLLSNYKQPGQEAQDEKIVSSLLAALSSQNVPSQATSIAESIASVLENGRWPAKLGELVSFVVNELRRPSVNTQIDKIVKQLIGFIILARTQAPEIFEDLPAGPTPTHTSTGTSTNPSSPTGTRTDTATSGPASKSESSPSSSAKSKDSQSSSEESESEESSEDESLSSESSKSNAAHSMSPLFGCLSMGLAAGAVASFF</sequence>
<keyword evidence="4" id="KW-1185">Reference proteome</keyword>
<feature type="compositionally biased region" description="Low complexity" evidence="1">
    <location>
        <begin position="185"/>
        <end position="204"/>
    </location>
</feature>
<dbReference type="EMBL" id="JANBTX010000109">
    <property type="protein sequence ID" value="KAJ2686420.1"/>
    <property type="molecule type" value="Genomic_DNA"/>
</dbReference>
<feature type="region of interest" description="Disordered" evidence="1">
    <location>
        <begin position="149"/>
        <end position="232"/>
    </location>
</feature>
<organism evidence="3 4">
    <name type="scientific">Coemansia spiralis</name>
    <dbReference type="NCBI Taxonomy" id="417178"/>
    <lineage>
        <taxon>Eukaryota</taxon>
        <taxon>Fungi</taxon>
        <taxon>Fungi incertae sedis</taxon>
        <taxon>Zoopagomycota</taxon>
        <taxon>Kickxellomycotina</taxon>
        <taxon>Kickxellomycetes</taxon>
        <taxon>Kickxellales</taxon>
        <taxon>Kickxellaceae</taxon>
        <taxon>Coemansia</taxon>
    </lineage>
</organism>
<evidence type="ECO:0000256" key="1">
    <source>
        <dbReference type="SAM" id="MobiDB-lite"/>
    </source>
</evidence>
<dbReference type="OrthoDB" id="5576799at2759"/>
<feature type="chain" id="PRO_5040830899" evidence="2">
    <location>
        <begin position="19"/>
        <end position="251"/>
    </location>
</feature>